<dbReference type="GO" id="GO:0030474">
    <property type="term" value="P:spindle pole body duplication"/>
    <property type="evidence" value="ECO:0007669"/>
    <property type="project" value="TreeGrafter"/>
</dbReference>
<dbReference type="EMBL" id="JAVHNQ010000005">
    <property type="protein sequence ID" value="KAK6347139.1"/>
    <property type="molecule type" value="Genomic_DNA"/>
</dbReference>
<evidence type="ECO:0000256" key="1">
    <source>
        <dbReference type="SAM" id="MobiDB-lite"/>
    </source>
</evidence>
<dbReference type="PANTHER" id="PTHR28003">
    <property type="entry name" value="NUCLEOPORIN POM34"/>
    <property type="match status" value="1"/>
</dbReference>
<feature type="compositionally biased region" description="Pro residues" evidence="1">
    <location>
        <begin position="165"/>
        <end position="180"/>
    </location>
</feature>
<accession>A0AAV9USH4</accession>
<dbReference type="GO" id="GO:0070762">
    <property type="term" value="C:nuclear pore transmembrane ring"/>
    <property type="evidence" value="ECO:0007669"/>
    <property type="project" value="TreeGrafter"/>
</dbReference>
<proteinExistence type="predicted"/>
<evidence type="ECO:0000313" key="3">
    <source>
        <dbReference type="Proteomes" id="UP001375240"/>
    </source>
</evidence>
<dbReference type="Proteomes" id="UP001375240">
    <property type="component" value="Unassembled WGS sequence"/>
</dbReference>
<feature type="region of interest" description="Disordered" evidence="1">
    <location>
        <begin position="152"/>
        <end position="250"/>
    </location>
</feature>
<reference evidence="2 3" key="1">
    <citation type="submission" date="2019-10" db="EMBL/GenBank/DDBJ databases">
        <authorList>
            <person name="Palmer J.M."/>
        </authorList>
    </citation>
    <scope>NUCLEOTIDE SEQUENCE [LARGE SCALE GENOMIC DNA]</scope>
    <source>
        <strain evidence="2 3">TWF696</strain>
    </source>
</reference>
<dbReference type="AlphaFoldDB" id="A0AAV9USH4"/>
<evidence type="ECO:0000313" key="2">
    <source>
        <dbReference type="EMBL" id="KAK6347139.1"/>
    </source>
</evidence>
<dbReference type="InterPro" id="IPR012578">
    <property type="entry name" value="Nucl_pore_cmplx"/>
</dbReference>
<protein>
    <submittedName>
        <fullName evidence="2">Uncharacterized protein</fullName>
    </submittedName>
</protein>
<feature type="region of interest" description="Disordered" evidence="1">
    <location>
        <begin position="1"/>
        <end position="25"/>
    </location>
</feature>
<comment type="caution">
    <text evidence="2">The sequence shown here is derived from an EMBL/GenBank/DDBJ whole genome shotgun (WGS) entry which is preliminary data.</text>
</comment>
<dbReference type="PANTHER" id="PTHR28003:SF1">
    <property type="entry name" value="NUCLEOPORIN POM34"/>
    <property type="match status" value="1"/>
</dbReference>
<keyword evidence="3" id="KW-1185">Reference proteome</keyword>
<dbReference type="GO" id="GO:0005640">
    <property type="term" value="C:nuclear outer membrane"/>
    <property type="evidence" value="ECO:0007669"/>
    <property type="project" value="TreeGrafter"/>
</dbReference>
<sequence>MPPTTPSRAAMPKASGAGTPGSWKHPKFDEIVRRQDARAFSDRQLAQTLKNTGALLASFVVVHLFHNSSLYSSLPRSDFFNAVYAAVAWSVTLLRLLFAYNIFDAVVGTLRGPDPVIDIPLTPDQRSTLSLPPTPSSTSVVAAAAAAGDTSHYITPPRYNKSSPLPNPPGSARPTTPTPSTPQNRSLAGVSAKTRVTSAGSPVGPGQNLLTSPGSFRSPSPGPTFNSPSPFKPLSGVEKRHSFGSPLGSAVRQTIGQGSLVAGGAGAVSPSVVASPKWLLEQRNRKRDLY</sequence>
<feature type="compositionally biased region" description="Low complexity" evidence="1">
    <location>
        <begin position="211"/>
        <end position="225"/>
    </location>
</feature>
<name>A0AAV9USH4_9PEZI</name>
<gene>
    <name evidence="2" type="ORF">TWF696_007218</name>
</gene>
<organism evidence="2 3">
    <name type="scientific">Orbilia brochopaga</name>
    <dbReference type="NCBI Taxonomy" id="3140254"/>
    <lineage>
        <taxon>Eukaryota</taxon>
        <taxon>Fungi</taxon>
        <taxon>Dikarya</taxon>
        <taxon>Ascomycota</taxon>
        <taxon>Pezizomycotina</taxon>
        <taxon>Orbiliomycetes</taxon>
        <taxon>Orbiliales</taxon>
        <taxon>Orbiliaceae</taxon>
        <taxon>Orbilia</taxon>
    </lineage>
</organism>
<dbReference type="GO" id="GO:0006606">
    <property type="term" value="P:protein import into nucleus"/>
    <property type="evidence" value="ECO:0007669"/>
    <property type="project" value="TreeGrafter"/>
</dbReference>
<dbReference type="Pfam" id="PF08058">
    <property type="entry name" value="NPCC"/>
    <property type="match status" value="1"/>
</dbReference>